<dbReference type="Pfam" id="PF00560">
    <property type="entry name" value="LRR_1"/>
    <property type="match status" value="1"/>
</dbReference>
<organism evidence="2 3">
    <name type="scientific">Stylosanthes scabra</name>
    <dbReference type="NCBI Taxonomy" id="79078"/>
    <lineage>
        <taxon>Eukaryota</taxon>
        <taxon>Viridiplantae</taxon>
        <taxon>Streptophyta</taxon>
        <taxon>Embryophyta</taxon>
        <taxon>Tracheophyta</taxon>
        <taxon>Spermatophyta</taxon>
        <taxon>Magnoliopsida</taxon>
        <taxon>eudicotyledons</taxon>
        <taxon>Gunneridae</taxon>
        <taxon>Pentapetalae</taxon>
        <taxon>rosids</taxon>
        <taxon>fabids</taxon>
        <taxon>Fabales</taxon>
        <taxon>Fabaceae</taxon>
        <taxon>Papilionoideae</taxon>
        <taxon>50 kb inversion clade</taxon>
        <taxon>dalbergioids sensu lato</taxon>
        <taxon>Dalbergieae</taxon>
        <taxon>Pterocarpus clade</taxon>
        <taxon>Stylosanthes</taxon>
    </lineage>
</organism>
<dbReference type="EMBL" id="JASCZI010000524">
    <property type="protein sequence ID" value="MED6112248.1"/>
    <property type="molecule type" value="Genomic_DNA"/>
</dbReference>
<protein>
    <submittedName>
        <fullName evidence="2">Uncharacterized protein</fullName>
    </submittedName>
</protein>
<feature type="non-terminal residue" evidence="2">
    <location>
        <position position="1"/>
    </location>
</feature>
<evidence type="ECO:0000313" key="3">
    <source>
        <dbReference type="Proteomes" id="UP001341840"/>
    </source>
</evidence>
<dbReference type="SUPFAM" id="SSF52058">
    <property type="entry name" value="L domain-like"/>
    <property type="match status" value="1"/>
</dbReference>
<sequence>DGSTSTFDSLETFDLSHNNLDEGVLEFLFGLTSLKNLILAANNFVGLFPGEGSKFYHMVLQLGDMDSKTFEVQTENKDDSSIDFISFYLSFAVTSVTVLFALVTMFWIIPHWRRAWFHFIEGILLKCFAEFLK</sequence>
<keyword evidence="1" id="KW-0812">Transmembrane</keyword>
<evidence type="ECO:0000313" key="2">
    <source>
        <dbReference type="EMBL" id="MED6112248.1"/>
    </source>
</evidence>
<keyword evidence="3" id="KW-1185">Reference proteome</keyword>
<reference evidence="2 3" key="1">
    <citation type="journal article" date="2023" name="Plants (Basel)">
        <title>Bridging the Gap: Combining Genomics and Transcriptomics Approaches to Understand Stylosanthes scabra, an Orphan Legume from the Brazilian Caatinga.</title>
        <authorList>
            <person name="Ferreira-Neto J.R.C."/>
            <person name="da Silva M.D."/>
            <person name="Binneck E."/>
            <person name="de Melo N.F."/>
            <person name="da Silva R.H."/>
            <person name="de Melo A.L.T.M."/>
            <person name="Pandolfi V."/>
            <person name="Bustamante F.O."/>
            <person name="Brasileiro-Vidal A.C."/>
            <person name="Benko-Iseppon A.M."/>
        </authorList>
    </citation>
    <scope>NUCLEOTIDE SEQUENCE [LARGE SCALE GENOMIC DNA]</scope>
    <source>
        <tissue evidence="2">Leaves</tissue>
    </source>
</reference>
<dbReference type="InterPro" id="IPR032675">
    <property type="entry name" value="LRR_dom_sf"/>
</dbReference>
<dbReference type="Proteomes" id="UP001341840">
    <property type="component" value="Unassembled WGS sequence"/>
</dbReference>
<keyword evidence="1" id="KW-1133">Transmembrane helix</keyword>
<feature type="transmembrane region" description="Helical" evidence="1">
    <location>
        <begin position="87"/>
        <end position="109"/>
    </location>
</feature>
<evidence type="ECO:0000256" key="1">
    <source>
        <dbReference type="SAM" id="Phobius"/>
    </source>
</evidence>
<comment type="caution">
    <text evidence="2">The sequence shown here is derived from an EMBL/GenBank/DDBJ whole genome shotgun (WGS) entry which is preliminary data.</text>
</comment>
<accession>A0ABU6QKA9</accession>
<dbReference type="InterPro" id="IPR001611">
    <property type="entry name" value="Leu-rich_rpt"/>
</dbReference>
<dbReference type="Gene3D" id="3.80.10.10">
    <property type="entry name" value="Ribonuclease Inhibitor"/>
    <property type="match status" value="1"/>
</dbReference>
<gene>
    <name evidence="2" type="ORF">PIB30_059983</name>
</gene>
<keyword evidence="1" id="KW-0472">Membrane</keyword>
<proteinExistence type="predicted"/>
<name>A0ABU6QKA9_9FABA</name>